<name>A0A937FTK3_9BACT</name>
<keyword evidence="3" id="KW-1185">Reference proteome</keyword>
<dbReference type="Pfam" id="PF06983">
    <property type="entry name" value="3-dmu-9_3-mt"/>
    <property type="match status" value="1"/>
</dbReference>
<gene>
    <name evidence="2" type="ORF">JMN32_03895</name>
</gene>
<dbReference type="SUPFAM" id="SSF54593">
    <property type="entry name" value="Glyoxalase/Bleomycin resistance protein/Dihydroxybiphenyl dioxygenase"/>
    <property type="match status" value="1"/>
</dbReference>
<dbReference type="Gene3D" id="3.10.180.10">
    <property type="entry name" value="2,3-Dihydroxybiphenyl 1,2-Dioxygenase, domain 1"/>
    <property type="match status" value="1"/>
</dbReference>
<feature type="domain" description="PhnB-like" evidence="1">
    <location>
        <begin position="4"/>
        <end position="129"/>
    </location>
</feature>
<dbReference type="PANTHER" id="PTHR33990:SF1">
    <property type="entry name" value="PROTEIN YJDN"/>
    <property type="match status" value="1"/>
</dbReference>
<dbReference type="InterPro" id="IPR028973">
    <property type="entry name" value="PhnB-like"/>
</dbReference>
<evidence type="ECO:0000259" key="1">
    <source>
        <dbReference type="Pfam" id="PF06983"/>
    </source>
</evidence>
<dbReference type="RefSeq" id="WP_202854978.1">
    <property type="nucleotide sequence ID" value="NZ_JAEUGD010000014.1"/>
</dbReference>
<proteinExistence type="predicted"/>
<dbReference type="CDD" id="cd06588">
    <property type="entry name" value="PhnB_like"/>
    <property type="match status" value="1"/>
</dbReference>
<comment type="caution">
    <text evidence="2">The sequence shown here is derived from an EMBL/GenBank/DDBJ whole genome shotgun (WGS) entry which is preliminary data.</text>
</comment>
<evidence type="ECO:0000313" key="2">
    <source>
        <dbReference type="EMBL" id="MBL6445434.1"/>
    </source>
</evidence>
<evidence type="ECO:0000313" key="3">
    <source>
        <dbReference type="Proteomes" id="UP000614216"/>
    </source>
</evidence>
<protein>
    <submittedName>
        <fullName evidence="2">VOC family protein</fullName>
    </submittedName>
</protein>
<sequence>MSRLIAYLTFNGNCREAMVFYQQCFGGELYLQTLGDTPDAGKLPYELRNYILHASLDGNDLVLMGTDMVGDHGLVKGNAMSLMVECSNQAEVTDYYTRLSKGGVATYPPGPNFFGSFFGGLQDKFGNHWLLHSK</sequence>
<dbReference type="InterPro" id="IPR029068">
    <property type="entry name" value="Glyas_Bleomycin-R_OHBP_Dase"/>
</dbReference>
<dbReference type="PANTHER" id="PTHR33990">
    <property type="entry name" value="PROTEIN YJDN-RELATED"/>
    <property type="match status" value="1"/>
</dbReference>
<organism evidence="2 3">
    <name type="scientific">Fulvivirga marina</name>
    <dbReference type="NCBI Taxonomy" id="2494733"/>
    <lineage>
        <taxon>Bacteria</taxon>
        <taxon>Pseudomonadati</taxon>
        <taxon>Bacteroidota</taxon>
        <taxon>Cytophagia</taxon>
        <taxon>Cytophagales</taxon>
        <taxon>Fulvivirgaceae</taxon>
        <taxon>Fulvivirga</taxon>
    </lineage>
</organism>
<dbReference type="AlphaFoldDB" id="A0A937FTK3"/>
<dbReference type="EMBL" id="JAEUGD010000014">
    <property type="protein sequence ID" value="MBL6445434.1"/>
    <property type="molecule type" value="Genomic_DNA"/>
</dbReference>
<accession>A0A937FTK3</accession>
<reference evidence="2" key="1">
    <citation type="submission" date="2021-01" db="EMBL/GenBank/DDBJ databases">
        <title>Fulvivirga kasyanovii gen. nov., sp nov., a novel member of the phylum Bacteroidetes isolated from seawater in a mussel farm.</title>
        <authorList>
            <person name="Zhao L.-H."/>
            <person name="Wang Z.-J."/>
        </authorList>
    </citation>
    <scope>NUCLEOTIDE SEQUENCE</scope>
    <source>
        <strain evidence="2">29W222</strain>
    </source>
</reference>
<dbReference type="Proteomes" id="UP000614216">
    <property type="component" value="Unassembled WGS sequence"/>
</dbReference>